<sequence>MDQSPFCSVIGTNYVPTEEECQMITEFLAAPEKQLIEMQAKISQQEAVPQQLKEQYEDLQGNIEAHRALVSIFRRLPDDILREIFLLCLPLSRDPAMCAAEPPLLLTHVCGRWRQVACSTPRLWTSLYISDYLYEGQVQESKLESRDEGILQWIGRAGCMSLSLSFPTPQVSSGPEERSWRNTDLRRLLCMLSPSFHRWRKANILLEGLDDELFDIVSLQNKEGQKPFQSVEQLSIRVSLSNGTPVTMEEHIRKSSRLLSELGLDSSKRLRRLGLYLDEGIPLHSESLQLSNIFPCGQLEVLDLQGDLLLDNGAGIPLNFLPSLLQACPQLVVFRANVSRPSYAPFPPVSTSRIPLNRLKEMSLFFRQLIHVDTFGIIARCDWPTLTSLYLRVLHSDYADMPLLSACTDKFSTPLTSLRLSSFGIRTFALIDLMFALPTLIQLHLDHPALSDIYREQRFDCDDDEFKLNLYGGLFCNNFIAHLTPKPNGTPYALPQLRFLKWERNTGFSDKALAHLLQQRSSSVPMKQVHIYFGRAMQEDILPVCSNLVEAGLDLRLKYPPAFDTSRESTYQNKDYVQPLEVDHYRTFGWD</sequence>
<keyword evidence="2" id="KW-1185">Reference proteome</keyword>
<dbReference type="Gene3D" id="1.20.1280.50">
    <property type="match status" value="1"/>
</dbReference>
<protein>
    <submittedName>
        <fullName evidence="1">Uncharacterized protein</fullName>
    </submittedName>
</protein>
<reference evidence="1 2" key="1">
    <citation type="submission" date="2019-01" db="EMBL/GenBank/DDBJ databases">
        <title>Draft genome sequence of Psathyrella aberdarensis IHI B618.</title>
        <authorList>
            <person name="Buettner E."/>
            <person name="Kellner H."/>
        </authorList>
    </citation>
    <scope>NUCLEOTIDE SEQUENCE [LARGE SCALE GENOMIC DNA]</scope>
    <source>
        <strain evidence="1 2">IHI B618</strain>
    </source>
</reference>
<dbReference type="InterPro" id="IPR032675">
    <property type="entry name" value="LRR_dom_sf"/>
</dbReference>
<dbReference type="OrthoDB" id="3063971at2759"/>
<dbReference type="STRING" id="2316362.A0A4Q2D7D0"/>
<gene>
    <name evidence="1" type="ORF">EST38_g11070</name>
</gene>
<comment type="caution">
    <text evidence="1">The sequence shown here is derived from an EMBL/GenBank/DDBJ whole genome shotgun (WGS) entry which is preliminary data.</text>
</comment>
<evidence type="ECO:0000313" key="2">
    <source>
        <dbReference type="Proteomes" id="UP000290288"/>
    </source>
</evidence>
<proteinExistence type="predicted"/>
<name>A0A4Q2D7D0_9AGAR</name>
<dbReference type="Gene3D" id="3.80.10.10">
    <property type="entry name" value="Ribonuclease Inhibitor"/>
    <property type="match status" value="1"/>
</dbReference>
<organism evidence="1 2">
    <name type="scientific">Candolleomyces aberdarensis</name>
    <dbReference type="NCBI Taxonomy" id="2316362"/>
    <lineage>
        <taxon>Eukaryota</taxon>
        <taxon>Fungi</taxon>
        <taxon>Dikarya</taxon>
        <taxon>Basidiomycota</taxon>
        <taxon>Agaricomycotina</taxon>
        <taxon>Agaricomycetes</taxon>
        <taxon>Agaricomycetidae</taxon>
        <taxon>Agaricales</taxon>
        <taxon>Agaricineae</taxon>
        <taxon>Psathyrellaceae</taxon>
        <taxon>Candolleomyces</taxon>
    </lineage>
</organism>
<dbReference type="EMBL" id="SDEE01000646">
    <property type="protein sequence ID" value="RXW14782.1"/>
    <property type="molecule type" value="Genomic_DNA"/>
</dbReference>
<dbReference type="Proteomes" id="UP000290288">
    <property type="component" value="Unassembled WGS sequence"/>
</dbReference>
<dbReference type="AlphaFoldDB" id="A0A4Q2D7D0"/>
<evidence type="ECO:0000313" key="1">
    <source>
        <dbReference type="EMBL" id="RXW14782.1"/>
    </source>
</evidence>
<accession>A0A4Q2D7D0</accession>
<dbReference type="SUPFAM" id="SSF52047">
    <property type="entry name" value="RNI-like"/>
    <property type="match status" value="1"/>
</dbReference>